<keyword evidence="3" id="KW-0808">Transferase</keyword>
<dbReference type="SMART" id="SM00450">
    <property type="entry name" value="RHOD"/>
    <property type="match status" value="1"/>
</dbReference>
<evidence type="ECO:0000256" key="9">
    <source>
        <dbReference type="ARBA" id="ARBA00023268"/>
    </source>
</evidence>
<evidence type="ECO:0000313" key="13">
    <source>
        <dbReference type="EMBL" id="TVU27847.1"/>
    </source>
</evidence>
<feature type="coiled-coil region" evidence="10">
    <location>
        <begin position="8"/>
        <end position="35"/>
    </location>
</feature>
<name>A0A5J9UXN0_9POAL</name>
<keyword evidence="4" id="KW-0819">tRNA processing</keyword>
<keyword evidence="5" id="KW-0479">Metal-binding</keyword>
<evidence type="ECO:0000256" key="10">
    <source>
        <dbReference type="SAM" id="Coils"/>
    </source>
</evidence>
<dbReference type="GO" id="GO:0002143">
    <property type="term" value="P:tRNA wobble position uridine thiolation"/>
    <property type="evidence" value="ECO:0007669"/>
    <property type="project" value="InterPro"/>
</dbReference>
<dbReference type="PANTHER" id="PTHR10953:SF249">
    <property type="entry name" value="RHODANESE DOMAIN-CONTAINING PROTEIN"/>
    <property type="match status" value="1"/>
</dbReference>
<keyword evidence="11" id="KW-0812">Transmembrane</keyword>
<dbReference type="Gene3D" id="3.40.250.10">
    <property type="entry name" value="Rhodanese-like domain"/>
    <property type="match status" value="1"/>
</dbReference>
<evidence type="ECO:0000256" key="1">
    <source>
        <dbReference type="ARBA" id="ARBA00004514"/>
    </source>
</evidence>
<keyword evidence="11" id="KW-0472">Membrane</keyword>
<proteinExistence type="inferred from homology"/>
<evidence type="ECO:0000256" key="11">
    <source>
        <dbReference type="SAM" id="Phobius"/>
    </source>
</evidence>
<accession>A0A5J9UXN0</accession>
<keyword evidence="10" id="KW-0175">Coiled coil</keyword>
<feature type="domain" description="Rhodanese" evidence="12">
    <location>
        <begin position="363"/>
        <end position="463"/>
    </location>
</feature>
<evidence type="ECO:0000256" key="5">
    <source>
        <dbReference type="ARBA" id="ARBA00022723"/>
    </source>
</evidence>
<dbReference type="OrthoDB" id="10261062at2759"/>
<dbReference type="Gene3D" id="3.40.50.720">
    <property type="entry name" value="NAD(P)-binding Rossmann-like Domain"/>
    <property type="match status" value="1"/>
</dbReference>
<evidence type="ECO:0000256" key="7">
    <source>
        <dbReference type="ARBA" id="ARBA00022833"/>
    </source>
</evidence>
<dbReference type="HAMAP" id="MF_03049">
    <property type="entry name" value="MOCS3_Uba4"/>
    <property type="match status" value="1"/>
</dbReference>
<dbReference type="GO" id="GO:0042292">
    <property type="term" value="F:URM1 activating enzyme activity"/>
    <property type="evidence" value="ECO:0007669"/>
    <property type="project" value="TreeGrafter"/>
</dbReference>
<reference evidence="13 14" key="1">
    <citation type="journal article" date="2019" name="Sci. Rep.">
        <title>A high-quality genome of Eragrostis curvula grass provides insights into Poaceae evolution and supports new strategies to enhance forage quality.</title>
        <authorList>
            <person name="Carballo J."/>
            <person name="Santos B.A.C.M."/>
            <person name="Zappacosta D."/>
            <person name="Garbus I."/>
            <person name="Selva J.P."/>
            <person name="Gallo C.A."/>
            <person name="Diaz A."/>
            <person name="Albertini E."/>
            <person name="Caccamo M."/>
            <person name="Echenique V."/>
        </authorList>
    </citation>
    <scope>NUCLEOTIDE SEQUENCE [LARGE SCALE GENOMIC DNA]</scope>
    <source>
        <strain evidence="14">cv. Victoria</strain>
        <tissue evidence="13">Leaf</tissue>
    </source>
</reference>
<dbReference type="PANTHER" id="PTHR10953">
    <property type="entry name" value="UBIQUITIN-ACTIVATING ENZYME E1"/>
    <property type="match status" value="1"/>
</dbReference>
<dbReference type="GO" id="GO:0070566">
    <property type="term" value="F:adenylyltransferase activity"/>
    <property type="evidence" value="ECO:0007669"/>
    <property type="project" value="InterPro"/>
</dbReference>
<evidence type="ECO:0000256" key="8">
    <source>
        <dbReference type="ARBA" id="ARBA00022840"/>
    </source>
</evidence>
<keyword evidence="2" id="KW-0963">Cytoplasm</keyword>
<dbReference type="PROSITE" id="PS50206">
    <property type="entry name" value="RHODANESE_3"/>
    <property type="match status" value="1"/>
</dbReference>
<feature type="non-terminal residue" evidence="13">
    <location>
        <position position="1"/>
    </location>
</feature>
<dbReference type="InterPro" id="IPR035985">
    <property type="entry name" value="Ubiquitin-activating_enz"/>
</dbReference>
<sequence>MGGGGGRTEAIMREIAALRAERDELDSRIRFFESQLRAGGDAAPTTIPPSLSAKLDAMGLHAGIAGGLSPDMIRRYSRHLLLPDFGVEGQRRLSRSSVLVVVVGAGGLGSAVAMYLAACGVGSLGIVDGDDVELGNLHRQTMHAEAYVGQPKVKSAAAACRGINSSVKVFEYHLKLKAKNALDVVRQYDIVVDATDSLPSRYMLSDCCVLLKKPLISGSAFGLEGQLAVYNHNGSPCYRCVFPNPPCQSSSDTGILGVVPGAIGCLQALEAIKVATGVGEPLCGRMLLFDAMSSRFKNVKIHRRSTTCTTCGENPVLNEHTFTMFDYESFIQPSKSSKPTASLNPLPESARVTCGEYKRLLDSGKPHLLLDVRPAHHFQIASIPNSLNIPLQELEERLPRLRDALNEVADTLRGKQRPLYFICRRGDDSQVAVRMLRENGFLYASYVIGGLESWVQEVDPNFPVYW</sequence>
<dbReference type="SUPFAM" id="SSF69572">
    <property type="entry name" value="Activating enzymes of the ubiquitin-like proteins"/>
    <property type="match status" value="1"/>
</dbReference>
<dbReference type="AlphaFoldDB" id="A0A5J9UXN0"/>
<protein>
    <recommendedName>
        <fullName evidence="12">Rhodanese domain-containing protein</fullName>
    </recommendedName>
</protein>
<dbReference type="InterPro" id="IPR000594">
    <property type="entry name" value="ThiF_NAD_FAD-bd"/>
</dbReference>
<evidence type="ECO:0000256" key="6">
    <source>
        <dbReference type="ARBA" id="ARBA00022741"/>
    </source>
</evidence>
<evidence type="ECO:0000256" key="3">
    <source>
        <dbReference type="ARBA" id="ARBA00022679"/>
    </source>
</evidence>
<dbReference type="GO" id="GO:0046872">
    <property type="term" value="F:metal ion binding"/>
    <property type="evidence" value="ECO:0007669"/>
    <property type="project" value="UniProtKB-KW"/>
</dbReference>
<dbReference type="EMBL" id="RWGY01000011">
    <property type="protein sequence ID" value="TVU27847.1"/>
    <property type="molecule type" value="Genomic_DNA"/>
</dbReference>
<gene>
    <name evidence="13" type="ORF">EJB05_19348</name>
</gene>
<evidence type="ECO:0000256" key="4">
    <source>
        <dbReference type="ARBA" id="ARBA00022694"/>
    </source>
</evidence>
<dbReference type="InterPro" id="IPR045886">
    <property type="entry name" value="ThiF/MoeB/HesA"/>
</dbReference>
<dbReference type="InterPro" id="IPR036873">
    <property type="entry name" value="Rhodanese-like_dom_sf"/>
</dbReference>
<dbReference type="GO" id="GO:0005829">
    <property type="term" value="C:cytosol"/>
    <property type="evidence" value="ECO:0007669"/>
    <property type="project" value="UniProtKB-SubCell"/>
</dbReference>
<keyword evidence="6" id="KW-0547">Nucleotide-binding</keyword>
<evidence type="ECO:0000256" key="2">
    <source>
        <dbReference type="ARBA" id="ARBA00022490"/>
    </source>
</evidence>
<dbReference type="FunFam" id="3.40.50.720:FF:000033">
    <property type="entry name" value="Adenylyltransferase and sulfurtransferase MOCS3"/>
    <property type="match status" value="1"/>
</dbReference>
<dbReference type="Pfam" id="PF00581">
    <property type="entry name" value="Rhodanese"/>
    <property type="match status" value="1"/>
</dbReference>
<dbReference type="InterPro" id="IPR028885">
    <property type="entry name" value="MOCS3/Uba4"/>
</dbReference>
<comment type="caution">
    <text evidence="13">The sequence shown here is derived from an EMBL/GenBank/DDBJ whole genome shotgun (WGS) entry which is preliminary data.</text>
</comment>
<dbReference type="Gramene" id="TVU27847">
    <property type="protein sequence ID" value="TVU27847"/>
    <property type="gene ID" value="EJB05_19348"/>
</dbReference>
<organism evidence="13 14">
    <name type="scientific">Eragrostis curvula</name>
    <name type="common">weeping love grass</name>
    <dbReference type="NCBI Taxonomy" id="38414"/>
    <lineage>
        <taxon>Eukaryota</taxon>
        <taxon>Viridiplantae</taxon>
        <taxon>Streptophyta</taxon>
        <taxon>Embryophyta</taxon>
        <taxon>Tracheophyta</taxon>
        <taxon>Spermatophyta</taxon>
        <taxon>Magnoliopsida</taxon>
        <taxon>Liliopsida</taxon>
        <taxon>Poales</taxon>
        <taxon>Poaceae</taxon>
        <taxon>PACMAD clade</taxon>
        <taxon>Chloridoideae</taxon>
        <taxon>Eragrostideae</taxon>
        <taxon>Eragrostidinae</taxon>
        <taxon>Eragrostis</taxon>
    </lineage>
</organism>
<dbReference type="Proteomes" id="UP000324897">
    <property type="component" value="Chromosome 1"/>
</dbReference>
<feature type="transmembrane region" description="Helical" evidence="11">
    <location>
        <begin position="98"/>
        <end position="118"/>
    </location>
</feature>
<dbReference type="FunFam" id="3.40.250.10:FF:000014">
    <property type="entry name" value="Adenylyltransferase and sulfurtransferase MOCS3"/>
    <property type="match status" value="1"/>
</dbReference>
<keyword evidence="11" id="KW-1133">Transmembrane helix</keyword>
<dbReference type="GO" id="GO:0004792">
    <property type="term" value="F:thiosulfate-cyanide sulfurtransferase activity"/>
    <property type="evidence" value="ECO:0007669"/>
    <property type="project" value="TreeGrafter"/>
</dbReference>
<evidence type="ECO:0000313" key="14">
    <source>
        <dbReference type="Proteomes" id="UP000324897"/>
    </source>
</evidence>
<dbReference type="InterPro" id="IPR001763">
    <property type="entry name" value="Rhodanese-like_dom"/>
</dbReference>
<dbReference type="Pfam" id="PF00899">
    <property type="entry name" value="ThiF"/>
    <property type="match status" value="1"/>
</dbReference>
<keyword evidence="14" id="KW-1185">Reference proteome</keyword>
<keyword evidence="9" id="KW-0511">Multifunctional enzyme</keyword>
<evidence type="ECO:0000259" key="12">
    <source>
        <dbReference type="PROSITE" id="PS50206"/>
    </source>
</evidence>
<dbReference type="GO" id="GO:0005524">
    <property type="term" value="F:ATP binding"/>
    <property type="evidence" value="ECO:0007669"/>
    <property type="project" value="UniProtKB-KW"/>
</dbReference>
<comment type="subcellular location">
    <subcellularLocation>
        <location evidence="1">Cytoplasm</location>
        <location evidence="1">Cytosol</location>
    </subcellularLocation>
</comment>
<keyword evidence="7" id="KW-0862">Zinc</keyword>
<dbReference type="CDD" id="cd00757">
    <property type="entry name" value="ThiF_MoeB_HesA_family"/>
    <property type="match status" value="1"/>
</dbReference>
<keyword evidence="8" id="KW-0067">ATP-binding</keyword>